<name>A0A6P7H052_DIAVI</name>
<evidence type="ECO:0000313" key="1">
    <source>
        <dbReference type="RefSeq" id="XP_028154979.1"/>
    </source>
</evidence>
<accession>A0A6P7H052</accession>
<dbReference type="InParanoid" id="A0A6P7H052"/>
<sequence>MPALVINQITDLTPQHSINPSYINIPNNITLADPQFYDPSEVHLLIGAGLFFNLMGSGQIKGNKGQPFLQQTKLGWVVSGPIPSQAYCYHSGPSSCFLLSADPLQASIEKFWKIEENYITIPSKYTKEGEECEVHFQSTTIRDDTVRFQVSLPLKPQIAQLGKSYDIAFKRFLSIERKLQKNPILKQAYCEFMSQYIELGHMSKISDLEPDSSPSYYLPHHAVEKNDRRENSYRF</sequence>
<dbReference type="AlphaFoldDB" id="A0A6P7H052"/>
<dbReference type="RefSeq" id="XP_028154979.1">
    <property type="nucleotide sequence ID" value="XM_028299178.1"/>
</dbReference>
<protein>
    <submittedName>
        <fullName evidence="1">Uncharacterized protein LOC114348658</fullName>
    </submittedName>
</protein>
<dbReference type="PANTHER" id="PTHR47331">
    <property type="entry name" value="PHD-TYPE DOMAIN-CONTAINING PROTEIN"/>
    <property type="match status" value="1"/>
</dbReference>
<gene>
    <name evidence="1" type="primary">LOC114348658</name>
</gene>
<dbReference type="PANTHER" id="PTHR47331:SF5">
    <property type="entry name" value="RIBONUCLEASE H"/>
    <property type="match status" value="1"/>
</dbReference>
<reference evidence="1" key="1">
    <citation type="submission" date="2025-08" db="UniProtKB">
        <authorList>
            <consortium name="RefSeq"/>
        </authorList>
    </citation>
    <scope>IDENTIFICATION</scope>
    <source>
        <tissue evidence="1">Whole insect</tissue>
    </source>
</reference>
<proteinExistence type="predicted"/>
<organism evidence="1">
    <name type="scientific">Diabrotica virgifera virgifera</name>
    <name type="common">western corn rootworm</name>
    <dbReference type="NCBI Taxonomy" id="50390"/>
    <lineage>
        <taxon>Eukaryota</taxon>
        <taxon>Metazoa</taxon>
        <taxon>Ecdysozoa</taxon>
        <taxon>Arthropoda</taxon>
        <taxon>Hexapoda</taxon>
        <taxon>Insecta</taxon>
        <taxon>Pterygota</taxon>
        <taxon>Neoptera</taxon>
        <taxon>Endopterygota</taxon>
        <taxon>Coleoptera</taxon>
        <taxon>Polyphaga</taxon>
        <taxon>Cucujiformia</taxon>
        <taxon>Chrysomeloidea</taxon>
        <taxon>Chrysomelidae</taxon>
        <taxon>Galerucinae</taxon>
        <taxon>Diabroticina</taxon>
        <taxon>Diabroticites</taxon>
        <taxon>Diabrotica</taxon>
    </lineage>
</organism>